<gene>
    <name evidence="1" type="ORF">KHY67_07870</name>
</gene>
<protein>
    <recommendedName>
        <fullName evidence="3">DUF559 domain-containing protein</fullName>
    </recommendedName>
</protein>
<sequence length="346" mass="39059">MIEDADMSLVLSHRTAWALHQTPLNPRDVRGSLPAEFQTLAPGPVDMYLVERARRLLVARGIPYEHLDRMDVSVLRACDRRSGHGVSAHVWSHPIPPGGLLRLDKGIFVVSPLLCLQQLAGSIPRRELAECLMEACGHYAVPPNGDAMVSREPLVCVDDVRRLCADAVGQRGVNNLRRTLRFVRDGARSPMETAFFLMLLFPRRFGGEGIESLEMAYRIEVAGEARLLTRRSHFECDAYLPQAKVDLEYNGILHEEEGQIAVDVERANALEAMGYRMMTITRQSFFDGEAFGRLMRAIERRSGHRQVRADSDFLKRQEELRRFMLRRYLAESGVADDEAGALEEMA</sequence>
<evidence type="ECO:0008006" key="3">
    <source>
        <dbReference type="Google" id="ProtNLM"/>
    </source>
</evidence>
<dbReference type="EMBL" id="JAGZJA010000013">
    <property type="protein sequence ID" value="MBS5147593.1"/>
    <property type="molecule type" value="Genomic_DNA"/>
</dbReference>
<dbReference type="Gene3D" id="3.40.960.10">
    <property type="entry name" value="VSR Endonuclease"/>
    <property type="match status" value="1"/>
</dbReference>
<proteinExistence type="predicted"/>
<evidence type="ECO:0000313" key="1">
    <source>
        <dbReference type="EMBL" id="MBS5147593.1"/>
    </source>
</evidence>
<dbReference type="AlphaFoldDB" id="A0A943BQQ1"/>
<organism evidence="1 2">
    <name type="scientific">Collinsella intestinalis</name>
    <dbReference type="NCBI Taxonomy" id="147207"/>
    <lineage>
        <taxon>Bacteria</taxon>
        <taxon>Bacillati</taxon>
        <taxon>Actinomycetota</taxon>
        <taxon>Coriobacteriia</taxon>
        <taxon>Coriobacteriales</taxon>
        <taxon>Coriobacteriaceae</taxon>
        <taxon>Collinsella</taxon>
    </lineage>
</organism>
<accession>A0A943BQQ1</accession>
<name>A0A943BQQ1_9ACTN</name>
<dbReference type="Proteomes" id="UP000738879">
    <property type="component" value="Unassembled WGS sequence"/>
</dbReference>
<reference evidence="1" key="1">
    <citation type="submission" date="2021-02" db="EMBL/GenBank/DDBJ databases">
        <title>Infant gut strain persistence is associated with maternal origin, phylogeny, and functional potential including surface adhesion and iron acquisition.</title>
        <authorList>
            <person name="Lou Y.C."/>
        </authorList>
    </citation>
    <scope>NUCLEOTIDE SEQUENCE</scope>
    <source>
        <strain evidence="1">L3_128_245G1_dasL3_128_245G1_concoct_49</strain>
    </source>
</reference>
<comment type="caution">
    <text evidence="1">The sequence shown here is derived from an EMBL/GenBank/DDBJ whole genome shotgun (WGS) entry which is preliminary data.</text>
</comment>
<evidence type="ECO:0000313" key="2">
    <source>
        <dbReference type="Proteomes" id="UP000738879"/>
    </source>
</evidence>